<evidence type="ECO:0000313" key="1">
    <source>
        <dbReference type="EMBL" id="TCT26833.1"/>
    </source>
</evidence>
<dbReference type="EMBL" id="SMAN01000001">
    <property type="protein sequence ID" value="TCT26833.1"/>
    <property type="molecule type" value="Genomic_DNA"/>
</dbReference>
<dbReference type="AlphaFoldDB" id="A0A4R3NCX2"/>
<gene>
    <name evidence="1" type="ORF">EDD68_101186</name>
</gene>
<sequence length="66" mass="7674">MMPDLQLNDDIEVYNLKPNVNVRYIACTYTENENKNPVLTGLLHISRSRYHQTLSFNGFFDLPLVS</sequence>
<comment type="caution">
    <text evidence="1">The sequence shown here is derived from an EMBL/GenBank/DDBJ whole genome shotgun (WGS) entry which is preliminary data.</text>
</comment>
<protein>
    <submittedName>
        <fullName evidence="1">Uncharacterized protein</fullName>
    </submittedName>
</protein>
<name>A0A4R3NCX2_9BACI</name>
<organism evidence="1 2">
    <name type="scientific">Melghiribacillus thermohalophilus</name>
    <dbReference type="NCBI Taxonomy" id="1324956"/>
    <lineage>
        <taxon>Bacteria</taxon>
        <taxon>Bacillati</taxon>
        <taxon>Bacillota</taxon>
        <taxon>Bacilli</taxon>
        <taxon>Bacillales</taxon>
        <taxon>Bacillaceae</taxon>
        <taxon>Melghiribacillus</taxon>
    </lineage>
</organism>
<accession>A0A4R3NCX2</accession>
<evidence type="ECO:0000313" key="2">
    <source>
        <dbReference type="Proteomes" id="UP000294650"/>
    </source>
</evidence>
<proteinExistence type="predicted"/>
<reference evidence="1 2" key="1">
    <citation type="submission" date="2019-03" db="EMBL/GenBank/DDBJ databases">
        <title>Genomic Encyclopedia of Type Strains, Phase IV (KMG-IV): sequencing the most valuable type-strain genomes for metagenomic binning, comparative biology and taxonomic classification.</title>
        <authorList>
            <person name="Goeker M."/>
        </authorList>
    </citation>
    <scope>NUCLEOTIDE SEQUENCE [LARGE SCALE GENOMIC DNA]</scope>
    <source>
        <strain evidence="1 2">DSM 25894</strain>
    </source>
</reference>
<dbReference type="Proteomes" id="UP000294650">
    <property type="component" value="Unassembled WGS sequence"/>
</dbReference>
<keyword evidence="2" id="KW-1185">Reference proteome</keyword>